<dbReference type="Pfam" id="PF00026">
    <property type="entry name" value="Asp"/>
    <property type="match status" value="1"/>
</dbReference>
<proteinExistence type="inferred from homology"/>
<evidence type="ECO:0000256" key="2">
    <source>
        <dbReference type="SAM" id="Phobius"/>
    </source>
</evidence>
<keyword evidence="2" id="KW-0812">Transmembrane</keyword>
<evidence type="ECO:0000313" key="4">
    <source>
        <dbReference type="Proteomes" id="UP000887574"/>
    </source>
</evidence>
<name>A0A915DQ21_9BILA</name>
<evidence type="ECO:0000256" key="1">
    <source>
        <dbReference type="ARBA" id="ARBA00007447"/>
    </source>
</evidence>
<protein>
    <submittedName>
        <fullName evidence="5">Peptidase A1 domain-containing protein</fullName>
    </submittedName>
</protein>
<dbReference type="Proteomes" id="UP000887574">
    <property type="component" value="Unplaced"/>
</dbReference>
<feature type="domain" description="Peptidase A1" evidence="3">
    <location>
        <begin position="38"/>
        <end position="351"/>
    </location>
</feature>
<reference evidence="5" key="1">
    <citation type="submission" date="2022-11" db="UniProtKB">
        <authorList>
            <consortium name="WormBaseParasite"/>
        </authorList>
    </citation>
    <scope>IDENTIFICATION</scope>
</reference>
<dbReference type="PANTHER" id="PTHR47966:SF51">
    <property type="entry name" value="BETA-SITE APP-CLEAVING ENZYME, ISOFORM A-RELATED"/>
    <property type="match status" value="1"/>
</dbReference>
<dbReference type="GO" id="GO:0005764">
    <property type="term" value="C:lysosome"/>
    <property type="evidence" value="ECO:0007669"/>
    <property type="project" value="TreeGrafter"/>
</dbReference>
<dbReference type="InterPro" id="IPR033121">
    <property type="entry name" value="PEPTIDASE_A1"/>
</dbReference>
<keyword evidence="2" id="KW-0472">Membrane</keyword>
<dbReference type="PROSITE" id="PS51767">
    <property type="entry name" value="PEPTIDASE_A1"/>
    <property type="match status" value="1"/>
</dbReference>
<comment type="similarity">
    <text evidence="1">Belongs to the peptidase A1 family.</text>
</comment>
<evidence type="ECO:0000259" key="3">
    <source>
        <dbReference type="PROSITE" id="PS51767"/>
    </source>
</evidence>
<keyword evidence="4" id="KW-1185">Reference proteome</keyword>
<dbReference type="GO" id="GO:0006508">
    <property type="term" value="P:proteolysis"/>
    <property type="evidence" value="ECO:0007669"/>
    <property type="project" value="InterPro"/>
</dbReference>
<dbReference type="InterPro" id="IPR021109">
    <property type="entry name" value="Peptidase_aspartic_dom_sf"/>
</dbReference>
<evidence type="ECO:0000313" key="5">
    <source>
        <dbReference type="WBParaSite" id="jg21919.1"/>
    </source>
</evidence>
<dbReference type="GO" id="GO:0004190">
    <property type="term" value="F:aspartic-type endopeptidase activity"/>
    <property type="evidence" value="ECO:0007669"/>
    <property type="project" value="InterPro"/>
</dbReference>
<accession>A0A915DQ21</accession>
<dbReference type="AlphaFoldDB" id="A0A915DQ21"/>
<dbReference type="PANTHER" id="PTHR47966">
    <property type="entry name" value="BETA-SITE APP-CLEAVING ENZYME, ISOFORM A-RELATED"/>
    <property type="match status" value="1"/>
</dbReference>
<dbReference type="SUPFAM" id="SSF50630">
    <property type="entry name" value="Acid proteases"/>
    <property type="match status" value="1"/>
</dbReference>
<feature type="transmembrane region" description="Helical" evidence="2">
    <location>
        <begin position="6"/>
        <end position="27"/>
    </location>
</feature>
<dbReference type="InterPro" id="IPR001461">
    <property type="entry name" value="Aspartic_peptidase_A1"/>
</dbReference>
<dbReference type="WBParaSite" id="jg21919.1">
    <property type="protein sequence ID" value="jg21919.1"/>
    <property type="gene ID" value="jg21919"/>
</dbReference>
<dbReference type="Gene3D" id="2.40.70.10">
    <property type="entry name" value="Acid Proteases"/>
    <property type="match status" value="2"/>
</dbReference>
<organism evidence="4 5">
    <name type="scientific">Ditylenchus dipsaci</name>
    <dbReference type="NCBI Taxonomy" id="166011"/>
    <lineage>
        <taxon>Eukaryota</taxon>
        <taxon>Metazoa</taxon>
        <taxon>Ecdysozoa</taxon>
        <taxon>Nematoda</taxon>
        <taxon>Chromadorea</taxon>
        <taxon>Rhabditida</taxon>
        <taxon>Tylenchina</taxon>
        <taxon>Tylenchomorpha</taxon>
        <taxon>Sphaerularioidea</taxon>
        <taxon>Anguinidae</taxon>
        <taxon>Anguininae</taxon>
        <taxon>Ditylenchus</taxon>
    </lineage>
</organism>
<sequence length="363" mass="40791">MQIKLFFSFIACIIECCFSIISNVYILKEINGTWLDIFLLDLQMFTAQNFTVLFDFCDGSDLSLISSRANTSSVDRKLPKKSLFDSSRSATFLPSTRNFSTLLGNGIEAKDFANILGVSTYFTFGIIKEIGWTAEHFAVDGVLGLSLQPTNNNVSTSWEQLSGHMDKLIISIFNNRTKQGNGSAIVTMQDFDSVNCQSDWVKVSLVGGKQQFFLHSLQADLNNEEQKLIVNRNVSILPFFGRIYAPNAVKFLITNASGAVYNETVDMYIIDCDMQKAGNVTLNVRSGAQTQQLVLTGRDYIKHCPIYDVCYVAIIGYEDEGTHYTTVSLPQQFLNNRCMAFDISRREIAFANVRYPNNEPKRN</sequence>
<keyword evidence="2" id="KW-1133">Transmembrane helix</keyword>